<organism evidence="1 2">
    <name type="scientific">Toxocara canis</name>
    <name type="common">Canine roundworm</name>
    <dbReference type="NCBI Taxonomy" id="6265"/>
    <lineage>
        <taxon>Eukaryota</taxon>
        <taxon>Metazoa</taxon>
        <taxon>Ecdysozoa</taxon>
        <taxon>Nematoda</taxon>
        <taxon>Chromadorea</taxon>
        <taxon>Rhabditida</taxon>
        <taxon>Spirurina</taxon>
        <taxon>Ascaridomorpha</taxon>
        <taxon>Ascaridoidea</taxon>
        <taxon>Toxocaridae</taxon>
        <taxon>Toxocara</taxon>
    </lineage>
</organism>
<reference evidence="1 2" key="1">
    <citation type="submission" date="2014-11" db="EMBL/GenBank/DDBJ databases">
        <title>Genetic blueprint of the zoonotic pathogen Toxocara canis.</title>
        <authorList>
            <person name="Zhu X.-Q."/>
            <person name="Korhonen P.K."/>
            <person name="Cai H."/>
            <person name="Young N.D."/>
            <person name="Nejsum P."/>
            <person name="von Samson-Himmelstjerna G."/>
            <person name="Boag P.R."/>
            <person name="Tan P."/>
            <person name="Li Q."/>
            <person name="Min J."/>
            <person name="Yang Y."/>
            <person name="Wang X."/>
            <person name="Fang X."/>
            <person name="Hall R.S."/>
            <person name="Hofmann A."/>
            <person name="Sternberg P.W."/>
            <person name="Jex A.R."/>
            <person name="Gasser R.B."/>
        </authorList>
    </citation>
    <scope>NUCLEOTIDE SEQUENCE [LARGE SCALE GENOMIC DNA]</scope>
    <source>
        <strain evidence="1">PN_DK_2014</strain>
    </source>
</reference>
<dbReference type="AlphaFoldDB" id="A0A0B2VA87"/>
<protein>
    <submittedName>
        <fullName evidence="1">Uncharacterized protein</fullName>
    </submittedName>
</protein>
<name>A0A0B2VA87_TOXCA</name>
<sequence length="70" mass="7950">METLRNCCGTLACWQHDGRANDSDAIGTNIHEGRANFSSKTDQAIRKKYSIYVHDLGYVGTEKFFEMLFS</sequence>
<gene>
    <name evidence="1" type="ORF">Tcan_02868</name>
</gene>
<proteinExistence type="predicted"/>
<evidence type="ECO:0000313" key="2">
    <source>
        <dbReference type="Proteomes" id="UP000031036"/>
    </source>
</evidence>
<accession>A0A0B2VA87</accession>
<keyword evidence="2" id="KW-1185">Reference proteome</keyword>
<evidence type="ECO:0000313" key="1">
    <source>
        <dbReference type="EMBL" id="KHN78433.1"/>
    </source>
</evidence>
<dbReference type="EMBL" id="JPKZ01002099">
    <property type="protein sequence ID" value="KHN78433.1"/>
    <property type="molecule type" value="Genomic_DNA"/>
</dbReference>
<comment type="caution">
    <text evidence="1">The sequence shown here is derived from an EMBL/GenBank/DDBJ whole genome shotgun (WGS) entry which is preliminary data.</text>
</comment>
<dbReference type="Proteomes" id="UP000031036">
    <property type="component" value="Unassembled WGS sequence"/>
</dbReference>